<evidence type="ECO:0000256" key="1">
    <source>
        <dbReference type="SAM" id="MobiDB-lite"/>
    </source>
</evidence>
<gene>
    <name evidence="2" type="ORF">NDU88_003804</name>
</gene>
<accession>A0AAV7T7S8</accession>
<feature type="compositionally biased region" description="Low complexity" evidence="1">
    <location>
        <begin position="64"/>
        <end position="81"/>
    </location>
</feature>
<organism evidence="2 3">
    <name type="scientific">Pleurodeles waltl</name>
    <name type="common">Iberian ribbed newt</name>
    <dbReference type="NCBI Taxonomy" id="8319"/>
    <lineage>
        <taxon>Eukaryota</taxon>
        <taxon>Metazoa</taxon>
        <taxon>Chordata</taxon>
        <taxon>Craniata</taxon>
        <taxon>Vertebrata</taxon>
        <taxon>Euteleostomi</taxon>
        <taxon>Amphibia</taxon>
        <taxon>Batrachia</taxon>
        <taxon>Caudata</taxon>
        <taxon>Salamandroidea</taxon>
        <taxon>Salamandridae</taxon>
        <taxon>Pleurodelinae</taxon>
        <taxon>Pleurodeles</taxon>
    </lineage>
</organism>
<protein>
    <submittedName>
        <fullName evidence="2">Uncharacterized protein</fullName>
    </submittedName>
</protein>
<evidence type="ECO:0000313" key="2">
    <source>
        <dbReference type="EMBL" id="KAJ1171947.1"/>
    </source>
</evidence>
<name>A0AAV7T7S8_PLEWA</name>
<dbReference type="AlphaFoldDB" id="A0AAV7T7S8"/>
<reference evidence="2" key="1">
    <citation type="journal article" date="2022" name="bioRxiv">
        <title>Sequencing and chromosome-scale assembly of the giantPleurodeles waltlgenome.</title>
        <authorList>
            <person name="Brown T."/>
            <person name="Elewa A."/>
            <person name="Iarovenko S."/>
            <person name="Subramanian E."/>
            <person name="Araus A.J."/>
            <person name="Petzold A."/>
            <person name="Susuki M."/>
            <person name="Suzuki K.-i.T."/>
            <person name="Hayashi T."/>
            <person name="Toyoda A."/>
            <person name="Oliveira C."/>
            <person name="Osipova E."/>
            <person name="Leigh N.D."/>
            <person name="Simon A."/>
            <person name="Yun M.H."/>
        </authorList>
    </citation>
    <scope>NUCLEOTIDE SEQUENCE</scope>
    <source>
        <strain evidence="2">20211129_DDA</strain>
        <tissue evidence="2">Liver</tissue>
    </source>
</reference>
<keyword evidence="3" id="KW-1185">Reference proteome</keyword>
<comment type="caution">
    <text evidence="2">The sequence shown here is derived from an EMBL/GenBank/DDBJ whole genome shotgun (WGS) entry which is preliminary data.</text>
</comment>
<evidence type="ECO:0000313" key="3">
    <source>
        <dbReference type="Proteomes" id="UP001066276"/>
    </source>
</evidence>
<dbReference type="EMBL" id="JANPWB010000007">
    <property type="protein sequence ID" value="KAJ1171947.1"/>
    <property type="molecule type" value="Genomic_DNA"/>
</dbReference>
<sequence>MCKCHFHLDDLWIEGRVASSVRWGMEETCVVPYCATLPAHARDHARLVAAGPWERSGKVRTRGQEAGAGLAGPAQGAAGLA</sequence>
<feature type="region of interest" description="Disordered" evidence="1">
    <location>
        <begin position="56"/>
        <end position="81"/>
    </location>
</feature>
<dbReference type="Proteomes" id="UP001066276">
    <property type="component" value="Chromosome 4_1"/>
</dbReference>
<proteinExistence type="predicted"/>